<sequence length="38" mass="4268">MVEFDAGPNVTTMSKPAIAFIIVAVRGFRRPFWLISQT</sequence>
<organism evidence="1 2">
    <name type="scientific">Brenneria goodwinii</name>
    <dbReference type="NCBI Taxonomy" id="1109412"/>
    <lineage>
        <taxon>Bacteria</taxon>
        <taxon>Pseudomonadati</taxon>
        <taxon>Pseudomonadota</taxon>
        <taxon>Gammaproteobacteria</taxon>
        <taxon>Enterobacterales</taxon>
        <taxon>Pectobacteriaceae</taxon>
        <taxon>Brenneria</taxon>
    </lineage>
</organism>
<dbReference type="EMBL" id="CGIG01000001">
    <property type="protein sequence ID" value="CPR18261.1"/>
    <property type="molecule type" value="Genomic_DNA"/>
</dbReference>
<proteinExistence type="predicted"/>
<dbReference type="Proteomes" id="UP000044377">
    <property type="component" value="Unassembled WGS sequence"/>
</dbReference>
<dbReference type="AlphaFoldDB" id="A0A0G4JY81"/>
<keyword evidence="2" id="KW-1185">Reference proteome</keyword>
<name>A0A0G4JY81_9GAMM</name>
<accession>A0A0G4JY81</accession>
<gene>
    <name evidence="1" type="ORF">BN1221_03113c</name>
</gene>
<evidence type="ECO:0000313" key="2">
    <source>
        <dbReference type="Proteomes" id="UP000044377"/>
    </source>
</evidence>
<evidence type="ECO:0000313" key="1">
    <source>
        <dbReference type="EMBL" id="CPR18261.1"/>
    </source>
</evidence>
<reference evidence="2" key="1">
    <citation type="submission" date="2015-01" db="EMBL/GenBank/DDBJ databases">
        <authorList>
            <person name="Paterson Steve"/>
        </authorList>
    </citation>
    <scope>NUCLEOTIDE SEQUENCE [LARGE SCALE GENOMIC DNA]</scope>
    <source>
        <strain evidence="2">OBR1</strain>
    </source>
</reference>
<protein>
    <submittedName>
        <fullName evidence="1">Uncharacterized protein</fullName>
    </submittedName>
</protein>